<evidence type="ECO:0000259" key="1">
    <source>
        <dbReference type="PROSITE" id="PS50801"/>
    </source>
</evidence>
<dbReference type="SUPFAM" id="SSF52091">
    <property type="entry name" value="SpoIIaa-like"/>
    <property type="match status" value="1"/>
</dbReference>
<accession>A0A1H8LZ00</accession>
<gene>
    <name evidence="2" type="ORF">SAMN05216404_11188</name>
</gene>
<reference evidence="2 3" key="1">
    <citation type="submission" date="2016-10" db="EMBL/GenBank/DDBJ databases">
        <authorList>
            <person name="de Groot N.N."/>
        </authorList>
    </citation>
    <scope>NUCLEOTIDE SEQUENCE [LARGE SCALE GENOMIC DNA]</scope>
    <source>
        <strain evidence="2 3">Nl18</strain>
    </source>
</reference>
<dbReference type="AlphaFoldDB" id="A0A1H8LZ00"/>
<dbReference type="RefSeq" id="WP_074747941.1">
    <property type="nucleotide sequence ID" value="NZ_FOCT01000011.1"/>
</dbReference>
<dbReference type="Gene3D" id="3.30.750.24">
    <property type="entry name" value="STAS domain"/>
    <property type="match status" value="1"/>
</dbReference>
<evidence type="ECO:0000313" key="3">
    <source>
        <dbReference type="Proteomes" id="UP000183898"/>
    </source>
</evidence>
<evidence type="ECO:0000313" key="2">
    <source>
        <dbReference type="EMBL" id="SEO10096.1"/>
    </source>
</evidence>
<proteinExistence type="predicted"/>
<dbReference type="InterPro" id="IPR058548">
    <property type="entry name" value="MlaB-like_STAS"/>
</dbReference>
<dbReference type="Pfam" id="PF13466">
    <property type="entry name" value="STAS_2"/>
    <property type="match status" value="1"/>
</dbReference>
<sequence>MTATVIRREGGEFSVEGSITIDNVVSVVANGVALFDGEEVIIDLGRVIEADSAAVSLMLEWRREAARHHRKIRFLNMSRNLQSLVQLYGVSELMGGA</sequence>
<dbReference type="Proteomes" id="UP000183898">
    <property type="component" value="Unassembled WGS sequence"/>
</dbReference>
<dbReference type="InterPro" id="IPR002645">
    <property type="entry name" value="STAS_dom"/>
</dbReference>
<protein>
    <submittedName>
        <fullName evidence="2">Phospholipid transport system transporter-binding protein</fullName>
    </submittedName>
</protein>
<feature type="domain" description="STAS" evidence="1">
    <location>
        <begin position="1"/>
        <end position="97"/>
    </location>
</feature>
<organism evidence="2 3">
    <name type="scientific">Nitrosospira multiformis</name>
    <dbReference type="NCBI Taxonomy" id="1231"/>
    <lineage>
        <taxon>Bacteria</taxon>
        <taxon>Pseudomonadati</taxon>
        <taxon>Pseudomonadota</taxon>
        <taxon>Betaproteobacteria</taxon>
        <taxon>Nitrosomonadales</taxon>
        <taxon>Nitrosomonadaceae</taxon>
        <taxon>Nitrosospira</taxon>
    </lineage>
</organism>
<dbReference type="InterPro" id="IPR036513">
    <property type="entry name" value="STAS_dom_sf"/>
</dbReference>
<dbReference type="EMBL" id="FOCT01000011">
    <property type="protein sequence ID" value="SEO10096.1"/>
    <property type="molecule type" value="Genomic_DNA"/>
</dbReference>
<dbReference type="PROSITE" id="PS50801">
    <property type="entry name" value="STAS"/>
    <property type="match status" value="1"/>
</dbReference>
<name>A0A1H8LZ00_9PROT</name>